<dbReference type="RefSeq" id="XP_006673495.1">
    <property type="nucleotide sequence ID" value="XM_006673432.1"/>
</dbReference>
<dbReference type="KEGG" id="cmt:CCM_08293"/>
<dbReference type="AlphaFoldDB" id="G3JTA3"/>
<proteinExistence type="predicted"/>
<dbReference type="GeneID" id="18170301"/>
<organism evidence="1 2">
    <name type="scientific">Cordyceps militaris (strain CM01)</name>
    <name type="common">Caterpillar fungus</name>
    <dbReference type="NCBI Taxonomy" id="983644"/>
    <lineage>
        <taxon>Eukaryota</taxon>
        <taxon>Fungi</taxon>
        <taxon>Dikarya</taxon>
        <taxon>Ascomycota</taxon>
        <taxon>Pezizomycotina</taxon>
        <taxon>Sordariomycetes</taxon>
        <taxon>Hypocreomycetidae</taxon>
        <taxon>Hypocreales</taxon>
        <taxon>Cordycipitaceae</taxon>
        <taxon>Cordyceps</taxon>
    </lineage>
</organism>
<name>G3JTA3_CORMM</name>
<dbReference type="InParanoid" id="G3JTA3"/>
<sequence>MSPVLADKPSRNDEYCAGSLRVSARQLVVLLLLDIGLLCHSAQCAPVHSLADRARISSTSATPLTGVPALLFYTKNDLSGFSDKDVLGARK</sequence>
<protein>
    <submittedName>
        <fullName evidence="1">Uncharacterized protein</fullName>
    </submittedName>
</protein>
<gene>
    <name evidence="1" type="ORF">CCM_08293</name>
</gene>
<dbReference type="VEuPathDB" id="FungiDB:CCM_08293"/>
<dbReference type="EMBL" id="JH126405">
    <property type="protein sequence ID" value="EGX88250.1"/>
    <property type="molecule type" value="Genomic_DNA"/>
</dbReference>
<evidence type="ECO:0000313" key="2">
    <source>
        <dbReference type="Proteomes" id="UP000001610"/>
    </source>
</evidence>
<evidence type="ECO:0000313" key="1">
    <source>
        <dbReference type="EMBL" id="EGX88250.1"/>
    </source>
</evidence>
<accession>G3JTA3</accession>
<dbReference type="HOGENOM" id="CLU_2426954_0_0_1"/>
<reference evidence="1 2" key="1">
    <citation type="journal article" date="2011" name="Genome Biol.">
        <title>Genome sequence of the insect pathogenic fungus Cordyceps militaris, a valued traditional Chinese medicine.</title>
        <authorList>
            <person name="Zheng P."/>
            <person name="Xia Y."/>
            <person name="Xiao G."/>
            <person name="Xiong C."/>
            <person name="Hu X."/>
            <person name="Zhang S."/>
            <person name="Zheng H."/>
            <person name="Huang Y."/>
            <person name="Zhou Y."/>
            <person name="Wang S."/>
            <person name="Zhao G.P."/>
            <person name="Liu X."/>
            <person name="St Leger R.J."/>
            <person name="Wang C."/>
        </authorList>
    </citation>
    <scope>NUCLEOTIDE SEQUENCE [LARGE SCALE GENOMIC DNA]</scope>
    <source>
        <strain evidence="1 2">CM01</strain>
    </source>
</reference>
<dbReference type="Proteomes" id="UP000001610">
    <property type="component" value="Unassembled WGS sequence"/>
</dbReference>
<keyword evidence="2" id="KW-1185">Reference proteome</keyword>